<organism evidence="1 2">
    <name type="scientific">Halanaerobium hydrogeniformans</name>
    <name type="common">Halanaerobium sp. (strain sapolanicus)</name>
    <dbReference type="NCBI Taxonomy" id="656519"/>
    <lineage>
        <taxon>Bacteria</taxon>
        <taxon>Bacillati</taxon>
        <taxon>Bacillota</taxon>
        <taxon>Clostridia</taxon>
        <taxon>Halanaerobiales</taxon>
        <taxon>Halanaerobiaceae</taxon>
        <taxon>Halanaerobium</taxon>
    </lineage>
</organism>
<dbReference type="STRING" id="656519.Halsa_0030"/>
<dbReference type="HOGENOM" id="CLU_2617094_0_0_9"/>
<keyword evidence="2" id="KW-1185">Reference proteome</keyword>
<reference evidence="1 2" key="2">
    <citation type="journal article" date="2011" name="J. Bacteriol.">
        <title>Complete Genome Sequence of the Haloalkaliphilic, Hydrogen Producing Halanaerobium hydrogenoformans.</title>
        <authorList>
            <person name="Brown S.D."/>
            <person name="Begemann M.B."/>
            <person name="Mormile M.R."/>
            <person name="Wall J.D."/>
            <person name="Han C.S."/>
            <person name="Goodwin L.A."/>
            <person name="Pitluck S."/>
            <person name="Land M.L."/>
            <person name="Hauser L.J."/>
            <person name="Elias D.A."/>
        </authorList>
    </citation>
    <scope>NUCLEOTIDE SEQUENCE [LARGE SCALE GENOMIC DNA]</scope>
    <source>
        <strain evidence="2">sapolanicus</strain>
    </source>
</reference>
<dbReference type="AlphaFoldDB" id="E4RNJ5"/>
<name>E4RNJ5_HALHG</name>
<evidence type="ECO:0000313" key="1">
    <source>
        <dbReference type="EMBL" id="ADQ13530.1"/>
    </source>
</evidence>
<dbReference type="EMBL" id="CP002304">
    <property type="protein sequence ID" value="ADQ13530.1"/>
    <property type="molecule type" value="Genomic_DNA"/>
</dbReference>
<dbReference type="KEGG" id="has:Halsa_0030"/>
<gene>
    <name evidence="1" type="ordered locus">Halsa_0030</name>
</gene>
<proteinExistence type="predicted"/>
<protein>
    <submittedName>
        <fullName evidence="1">Uncharacterized protein</fullName>
    </submittedName>
</protein>
<dbReference type="RefSeq" id="WP_013404636.1">
    <property type="nucleotide sequence ID" value="NC_014654.1"/>
</dbReference>
<dbReference type="Proteomes" id="UP000007434">
    <property type="component" value="Chromosome"/>
</dbReference>
<reference evidence="1 2" key="1">
    <citation type="submission" date="2010-11" db="EMBL/GenBank/DDBJ databases">
        <title>Complete sequence of Halanaerobium sp. sapolanicus.</title>
        <authorList>
            <consortium name="US DOE Joint Genome Institute"/>
            <person name="Lucas S."/>
            <person name="Copeland A."/>
            <person name="Lapidus A."/>
            <person name="Cheng J.-F."/>
            <person name="Bruce D."/>
            <person name="Goodwin L."/>
            <person name="Pitluck S."/>
            <person name="Davenport K."/>
            <person name="Detter J.C."/>
            <person name="Han C."/>
            <person name="Tapia R."/>
            <person name="Land M."/>
            <person name="Hauser L."/>
            <person name="Jeffries C."/>
            <person name="Kyrpides N."/>
            <person name="Ivanova N."/>
            <person name="Mikhailova N."/>
            <person name="Begemann M.B."/>
            <person name="Mormile M.R."/>
            <person name="Wall J.D."/>
            <person name="Elias D.A."/>
            <person name="Woyke T."/>
        </authorList>
    </citation>
    <scope>NUCLEOTIDE SEQUENCE [LARGE SCALE GENOMIC DNA]</scope>
    <source>
        <strain evidence="2">sapolanicus</strain>
    </source>
</reference>
<sequence>MTSDEIMDEIYRLKEERHEDDEFDTEKEKQDTINSLEDLYYKTVRKEAINSFWEDAENGINPWTGDKLTDLDELFPPS</sequence>
<accession>E4RNJ5</accession>
<evidence type="ECO:0000313" key="2">
    <source>
        <dbReference type="Proteomes" id="UP000007434"/>
    </source>
</evidence>